<keyword evidence="7 9" id="KW-0811">Translocation</keyword>
<dbReference type="Gene3D" id="1.20.5.1030">
    <property type="entry name" value="Preprotein translocase secy subunit"/>
    <property type="match status" value="1"/>
</dbReference>
<dbReference type="GO" id="GO:0006605">
    <property type="term" value="P:protein targeting"/>
    <property type="evidence" value="ECO:0007669"/>
    <property type="project" value="UniProtKB-UniRule"/>
</dbReference>
<organism evidence="10 11">
    <name type="scientific">Apilactobacillus ozensis DSM 23829 = JCM 17196</name>
    <dbReference type="NCBI Taxonomy" id="1423781"/>
    <lineage>
        <taxon>Bacteria</taxon>
        <taxon>Bacillati</taxon>
        <taxon>Bacillota</taxon>
        <taxon>Bacilli</taxon>
        <taxon>Lactobacillales</taxon>
        <taxon>Lactobacillaceae</taxon>
        <taxon>Apilactobacillus</taxon>
    </lineage>
</organism>
<name>A0A0R2ARG3_9LACO</name>
<dbReference type="PROSITE" id="PS01067">
    <property type="entry name" value="SECE_SEC61G"/>
    <property type="match status" value="1"/>
</dbReference>
<dbReference type="OrthoDB" id="9813233at2"/>
<evidence type="ECO:0000313" key="11">
    <source>
        <dbReference type="Proteomes" id="UP000052012"/>
    </source>
</evidence>
<dbReference type="NCBIfam" id="TIGR00964">
    <property type="entry name" value="secE_bact"/>
    <property type="match status" value="1"/>
</dbReference>
<comment type="function">
    <text evidence="9">Essential subunit of the Sec protein translocation channel SecYEG. Clamps together the 2 halves of SecY. May contact the channel plug during translocation.</text>
</comment>
<evidence type="ECO:0000313" key="10">
    <source>
        <dbReference type="EMBL" id="KRM69440.1"/>
    </source>
</evidence>
<comment type="subunit">
    <text evidence="9">Component of the Sec protein translocase complex. Heterotrimer consisting of SecY, SecE and SecG subunits. The heterotrimers can form oligomers, although 1 heterotrimer is thought to be able to translocate proteins. Interacts with the ribosome. Interacts with SecDF, and other proteins may be involved. Interacts with SecA.</text>
</comment>
<evidence type="ECO:0000256" key="7">
    <source>
        <dbReference type="ARBA" id="ARBA00023010"/>
    </source>
</evidence>
<feature type="transmembrane region" description="Helical" evidence="9">
    <location>
        <begin position="32"/>
        <end position="54"/>
    </location>
</feature>
<keyword evidence="6 9" id="KW-1133">Transmembrane helix</keyword>
<proteinExistence type="inferred from homology"/>
<dbReference type="GO" id="GO:0008320">
    <property type="term" value="F:protein transmembrane transporter activity"/>
    <property type="evidence" value="ECO:0007669"/>
    <property type="project" value="UniProtKB-UniRule"/>
</dbReference>
<keyword evidence="3 9" id="KW-1003">Cell membrane</keyword>
<comment type="caution">
    <text evidence="10">The sequence shown here is derived from an EMBL/GenBank/DDBJ whole genome shotgun (WGS) entry which is preliminary data.</text>
</comment>
<dbReference type="Proteomes" id="UP000052012">
    <property type="component" value="Unassembled WGS sequence"/>
</dbReference>
<evidence type="ECO:0000256" key="8">
    <source>
        <dbReference type="ARBA" id="ARBA00023136"/>
    </source>
</evidence>
<evidence type="ECO:0000256" key="2">
    <source>
        <dbReference type="ARBA" id="ARBA00022448"/>
    </source>
</evidence>
<keyword evidence="2 9" id="KW-0813">Transport</keyword>
<keyword evidence="11" id="KW-1185">Reference proteome</keyword>
<dbReference type="PATRIC" id="fig|1423781.4.peg.1151"/>
<dbReference type="HAMAP" id="MF_00422">
    <property type="entry name" value="SecE"/>
    <property type="match status" value="1"/>
</dbReference>
<dbReference type="RefSeq" id="WP_056965690.1">
    <property type="nucleotide sequence ID" value="NZ_AYYQ01000004.1"/>
</dbReference>
<dbReference type="PANTHER" id="PTHR33910:SF1">
    <property type="entry name" value="PROTEIN TRANSLOCASE SUBUNIT SECE"/>
    <property type="match status" value="1"/>
</dbReference>
<dbReference type="Pfam" id="PF00584">
    <property type="entry name" value="SecE"/>
    <property type="match status" value="1"/>
</dbReference>
<keyword evidence="4 9" id="KW-0812">Transmembrane</keyword>
<dbReference type="EMBL" id="AYYQ01000004">
    <property type="protein sequence ID" value="KRM69440.1"/>
    <property type="molecule type" value="Genomic_DNA"/>
</dbReference>
<dbReference type="GO" id="GO:0043952">
    <property type="term" value="P:protein transport by the Sec complex"/>
    <property type="evidence" value="ECO:0007669"/>
    <property type="project" value="UniProtKB-UniRule"/>
</dbReference>
<dbReference type="STRING" id="1423781.FD06_GL001110"/>
<evidence type="ECO:0000256" key="3">
    <source>
        <dbReference type="ARBA" id="ARBA00022475"/>
    </source>
</evidence>
<evidence type="ECO:0000256" key="5">
    <source>
        <dbReference type="ARBA" id="ARBA00022927"/>
    </source>
</evidence>
<evidence type="ECO:0000256" key="9">
    <source>
        <dbReference type="HAMAP-Rule" id="MF_00422"/>
    </source>
</evidence>
<dbReference type="GO" id="GO:0009306">
    <property type="term" value="P:protein secretion"/>
    <property type="evidence" value="ECO:0007669"/>
    <property type="project" value="UniProtKB-UniRule"/>
</dbReference>
<dbReference type="AlphaFoldDB" id="A0A0R2ARG3"/>
<comment type="subcellular location">
    <subcellularLocation>
        <location evidence="9">Cell membrane</location>
        <topology evidence="9">Single-pass membrane protein</topology>
    </subcellularLocation>
    <subcellularLocation>
        <location evidence="1">Membrane</location>
    </subcellularLocation>
</comment>
<protein>
    <recommendedName>
        <fullName evidence="9">Protein translocase subunit SecE</fullName>
    </recommendedName>
</protein>
<gene>
    <name evidence="9" type="primary">secE</name>
    <name evidence="10" type="ORF">FD06_GL001110</name>
</gene>
<comment type="similarity">
    <text evidence="9">Belongs to the SecE/SEC61-gamma family.</text>
</comment>
<dbReference type="InterPro" id="IPR001901">
    <property type="entry name" value="Translocase_SecE/Sec61-g"/>
</dbReference>
<dbReference type="InterPro" id="IPR005807">
    <property type="entry name" value="SecE_bac"/>
</dbReference>
<dbReference type="GO" id="GO:0065002">
    <property type="term" value="P:intracellular protein transmembrane transport"/>
    <property type="evidence" value="ECO:0007669"/>
    <property type="project" value="UniProtKB-UniRule"/>
</dbReference>
<keyword evidence="5 9" id="KW-0653">Protein transport</keyword>
<evidence type="ECO:0000256" key="4">
    <source>
        <dbReference type="ARBA" id="ARBA00022692"/>
    </source>
</evidence>
<keyword evidence="8 9" id="KW-0472">Membrane</keyword>
<dbReference type="PANTHER" id="PTHR33910">
    <property type="entry name" value="PROTEIN TRANSLOCASE SUBUNIT SECE"/>
    <property type="match status" value="1"/>
</dbReference>
<reference evidence="10 11" key="1">
    <citation type="journal article" date="2015" name="Genome Announc.">
        <title>Expanding the biotechnology potential of lactobacilli through comparative genomics of 213 strains and associated genera.</title>
        <authorList>
            <person name="Sun Z."/>
            <person name="Harris H.M."/>
            <person name="McCann A."/>
            <person name="Guo C."/>
            <person name="Argimon S."/>
            <person name="Zhang W."/>
            <person name="Yang X."/>
            <person name="Jeffery I.B."/>
            <person name="Cooney J.C."/>
            <person name="Kagawa T.F."/>
            <person name="Liu W."/>
            <person name="Song Y."/>
            <person name="Salvetti E."/>
            <person name="Wrobel A."/>
            <person name="Rasinkangas P."/>
            <person name="Parkhill J."/>
            <person name="Rea M.C."/>
            <person name="O'Sullivan O."/>
            <person name="Ritari J."/>
            <person name="Douillard F.P."/>
            <person name="Paul Ross R."/>
            <person name="Yang R."/>
            <person name="Briner A.E."/>
            <person name="Felis G.E."/>
            <person name="de Vos W.M."/>
            <person name="Barrangou R."/>
            <person name="Klaenhammer T.R."/>
            <person name="Caufield P.W."/>
            <person name="Cui Y."/>
            <person name="Zhang H."/>
            <person name="O'Toole P.W."/>
        </authorList>
    </citation>
    <scope>NUCLEOTIDE SEQUENCE [LARGE SCALE GENOMIC DNA]</scope>
    <source>
        <strain evidence="10 11">DSM 23829</strain>
    </source>
</reference>
<dbReference type="GO" id="GO:0005886">
    <property type="term" value="C:plasma membrane"/>
    <property type="evidence" value="ECO:0007669"/>
    <property type="project" value="UniProtKB-SubCell"/>
</dbReference>
<evidence type="ECO:0000256" key="6">
    <source>
        <dbReference type="ARBA" id="ARBA00022989"/>
    </source>
</evidence>
<accession>A0A0R2ARG3</accession>
<evidence type="ECO:0000256" key="1">
    <source>
        <dbReference type="ARBA" id="ARBA00004370"/>
    </source>
</evidence>
<dbReference type="InterPro" id="IPR038379">
    <property type="entry name" value="SecE_sf"/>
</dbReference>
<sequence>MKLFGFFRNVGSEMKKVVWPNAKQTKTDTSTVIGMSIMFAIFFAVVDLLVQYALHLL</sequence>